<organism evidence="1 2">
    <name type="scientific">Sphingobacterium psychroaquaticum</name>
    <dbReference type="NCBI Taxonomy" id="561061"/>
    <lineage>
        <taxon>Bacteria</taxon>
        <taxon>Pseudomonadati</taxon>
        <taxon>Bacteroidota</taxon>
        <taxon>Sphingobacteriia</taxon>
        <taxon>Sphingobacteriales</taxon>
        <taxon>Sphingobacteriaceae</taxon>
        <taxon>Sphingobacterium</taxon>
    </lineage>
</organism>
<dbReference type="OrthoDB" id="713730at2"/>
<keyword evidence="2" id="KW-1185">Reference proteome</keyword>
<reference evidence="1 2" key="1">
    <citation type="submission" date="2017-04" db="EMBL/GenBank/DDBJ databases">
        <authorList>
            <person name="Afonso C.L."/>
            <person name="Miller P.J."/>
            <person name="Scott M.A."/>
            <person name="Spackman E."/>
            <person name="Goraichik I."/>
            <person name="Dimitrov K.M."/>
            <person name="Suarez D.L."/>
            <person name="Swayne D.E."/>
        </authorList>
    </citation>
    <scope>NUCLEOTIDE SEQUENCE [LARGE SCALE GENOMIC DNA]</scope>
    <source>
        <strain evidence="1 2">DSM 22418</strain>
    </source>
</reference>
<name>A0A1X7IKC8_9SPHI</name>
<evidence type="ECO:0000313" key="1">
    <source>
        <dbReference type="EMBL" id="SMG15408.1"/>
    </source>
</evidence>
<dbReference type="Proteomes" id="UP000192980">
    <property type="component" value="Unassembled WGS sequence"/>
</dbReference>
<protein>
    <submittedName>
        <fullName evidence="1">Uncharacterized protein</fullName>
    </submittedName>
</protein>
<dbReference type="STRING" id="561061.SAMN05660862_0955"/>
<dbReference type="AlphaFoldDB" id="A0A1X7IKC8"/>
<sequence>MKTQPDTLTKIQVQNVYLSELRAVVNLYKRQILHISETEVANAKLTAAFGLPLAVLTSDRKVVGFARAQINDLGAIDLSCYLEEDFLDDKHYMALKAKAEDNLHYTFSRENQQTEDLASAIEQLIYWLNLAS</sequence>
<gene>
    <name evidence="1" type="ORF">SAMN05660862_0955</name>
</gene>
<evidence type="ECO:0000313" key="2">
    <source>
        <dbReference type="Proteomes" id="UP000192980"/>
    </source>
</evidence>
<proteinExistence type="predicted"/>
<accession>A0A1X7IKC8</accession>
<dbReference type="EMBL" id="FXAU01000001">
    <property type="protein sequence ID" value="SMG15408.1"/>
    <property type="molecule type" value="Genomic_DNA"/>
</dbReference>
<dbReference type="RefSeq" id="WP_085471774.1">
    <property type="nucleotide sequence ID" value="NZ_CP038029.1"/>
</dbReference>